<dbReference type="RefSeq" id="WP_128973386.1">
    <property type="nucleotide sequence ID" value="NZ_LKLP01000007.1"/>
</dbReference>
<dbReference type="PATRIC" id="fig|1360.106.peg.251"/>
<accession>A0A0V8DM71</accession>
<dbReference type="AlphaFoldDB" id="A0A0V8DM71"/>
<dbReference type="EMBL" id="LKLP01000007">
    <property type="protein sequence ID" value="KSU14631.1"/>
    <property type="molecule type" value="Genomic_DNA"/>
</dbReference>
<proteinExistence type="predicted"/>
<sequence length="80" mass="9075">MFTSSDFSKLIAIPNLAKNAFGVSSIVTKIVNNFTASMPDYSKLFPRMDWMNVFDDEVFDDIGEDNIDENEEDNNGNDEK</sequence>
<name>A0A0V8DM71_LACLL</name>
<reference evidence="2" key="1">
    <citation type="submission" date="2015-10" db="EMBL/GenBank/DDBJ databases">
        <title>Draft Genome Sequences of 11 Lactococcus lactis subspecies cremoris strains.</title>
        <authorList>
            <person name="Wels M."/>
            <person name="Backus L."/>
            <person name="Boekhorst J."/>
            <person name="Dijkstra A."/>
            <person name="Beerthuizen M."/>
            <person name="Kelly W."/>
            <person name="Siezen R."/>
            <person name="Bachmann H."/>
            <person name="Van Hijum S."/>
        </authorList>
    </citation>
    <scope>NUCLEOTIDE SEQUENCE [LARGE SCALE GENOMIC DNA]</scope>
    <source>
        <strain evidence="2">LMG8520</strain>
    </source>
</reference>
<dbReference type="Proteomes" id="UP000054230">
    <property type="component" value="Unassembled WGS sequence"/>
</dbReference>
<gene>
    <name evidence="1" type="ORF">LMG8520_0282</name>
</gene>
<organism evidence="1 2">
    <name type="scientific">Lactococcus lactis subsp. lactis</name>
    <name type="common">Streptococcus lactis</name>
    <dbReference type="NCBI Taxonomy" id="1360"/>
    <lineage>
        <taxon>Bacteria</taxon>
        <taxon>Bacillati</taxon>
        <taxon>Bacillota</taxon>
        <taxon>Bacilli</taxon>
        <taxon>Lactobacillales</taxon>
        <taxon>Streptococcaceae</taxon>
        <taxon>Lactococcus</taxon>
    </lineage>
</organism>
<comment type="caution">
    <text evidence="1">The sequence shown here is derived from an EMBL/GenBank/DDBJ whole genome shotgun (WGS) entry which is preliminary data.</text>
</comment>
<protein>
    <submittedName>
        <fullName evidence="1">Uncharacterized protein</fullName>
    </submittedName>
</protein>
<evidence type="ECO:0000313" key="1">
    <source>
        <dbReference type="EMBL" id="KSU14631.1"/>
    </source>
</evidence>
<evidence type="ECO:0000313" key="2">
    <source>
        <dbReference type="Proteomes" id="UP000054230"/>
    </source>
</evidence>